<evidence type="ECO:0000313" key="7">
    <source>
        <dbReference type="Proteomes" id="UP001448207"/>
    </source>
</evidence>
<dbReference type="Pfam" id="PF13193">
    <property type="entry name" value="AMP-binding_C"/>
    <property type="match status" value="1"/>
</dbReference>
<protein>
    <submittedName>
        <fullName evidence="6">Uncharacterized protein</fullName>
    </submittedName>
</protein>
<accession>A0ABR3B4I1</accession>
<comment type="caution">
    <text evidence="6">The sequence shown here is derived from an EMBL/GenBank/DDBJ whole genome shotgun (WGS) entry which is preliminary data.</text>
</comment>
<dbReference type="Gene3D" id="3.30.300.30">
    <property type="match status" value="1"/>
</dbReference>
<dbReference type="EMBL" id="JBCLYO010000004">
    <property type="protein sequence ID" value="KAL0090053.1"/>
    <property type="molecule type" value="Genomic_DNA"/>
</dbReference>
<dbReference type="CDD" id="cd05911">
    <property type="entry name" value="Firefly_Luc_like"/>
    <property type="match status" value="1"/>
</dbReference>
<keyword evidence="2" id="KW-0436">Ligase</keyword>
<keyword evidence="7" id="KW-1185">Reference proteome</keyword>
<proteinExistence type="inferred from homology"/>
<feature type="domain" description="AMP-dependent synthetase/ligase" evidence="4">
    <location>
        <begin position="31"/>
        <end position="394"/>
    </location>
</feature>
<evidence type="ECO:0000259" key="5">
    <source>
        <dbReference type="Pfam" id="PF13193"/>
    </source>
</evidence>
<evidence type="ECO:0000313" key="6">
    <source>
        <dbReference type="EMBL" id="KAL0090053.1"/>
    </source>
</evidence>
<keyword evidence="3" id="KW-0472">Membrane</keyword>
<keyword evidence="3" id="KW-1133">Transmembrane helix</keyword>
<dbReference type="InterPro" id="IPR045851">
    <property type="entry name" value="AMP-bd_C_sf"/>
</dbReference>
<evidence type="ECO:0000259" key="4">
    <source>
        <dbReference type="Pfam" id="PF00501"/>
    </source>
</evidence>
<gene>
    <name evidence="6" type="ORF">J3Q64DRAFT_1656234</name>
</gene>
<dbReference type="InterPro" id="IPR025110">
    <property type="entry name" value="AMP-bd_C"/>
</dbReference>
<name>A0ABR3B4I1_PHYBL</name>
<feature type="transmembrane region" description="Helical" evidence="3">
    <location>
        <begin position="230"/>
        <end position="251"/>
    </location>
</feature>
<organism evidence="6 7">
    <name type="scientific">Phycomyces blakesleeanus</name>
    <dbReference type="NCBI Taxonomy" id="4837"/>
    <lineage>
        <taxon>Eukaryota</taxon>
        <taxon>Fungi</taxon>
        <taxon>Fungi incertae sedis</taxon>
        <taxon>Mucoromycota</taxon>
        <taxon>Mucoromycotina</taxon>
        <taxon>Mucoromycetes</taxon>
        <taxon>Mucorales</taxon>
        <taxon>Phycomycetaceae</taxon>
        <taxon>Phycomyces</taxon>
    </lineage>
</organism>
<dbReference type="SUPFAM" id="SSF56801">
    <property type="entry name" value="Acetyl-CoA synthetase-like"/>
    <property type="match status" value="1"/>
</dbReference>
<evidence type="ECO:0000256" key="1">
    <source>
        <dbReference type="ARBA" id="ARBA00006432"/>
    </source>
</evidence>
<dbReference type="PANTHER" id="PTHR24096">
    <property type="entry name" value="LONG-CHAIN-FATTY-ACID--COA LIGASE"/>
    <property type="match status" value="1"/>
</dbReference>
<dbReference type="Gene3D" id="2.30.38.10">
    <property type="entry name" value="Luciferase, Domain 3"/>
    <property type="match status" value="1"/>
</dbReference>
<dbReference type="PANTHER" id="PTHR24096:SF149">
    <property type="entry name" value="AMP-BINDING DOMAIN-CONTAINING PROTEIN-RELATED"/>
    <property type="match status" value="1"/>
</dbReference>
<dbReference type="InterPro" id="IPR020845">
    <property type="entry name" value="AMP-binding_CS"/>
</dbReference>
<sequence length="551" mass="60909">MVVYTSSHTSVTLPEIDIYSYLFLPNEYNTTRPLDRAILIDAESQRSLSFTQVRDISGRLATGWNKSAGLSKGDVVAVFAPNQYDHALLYFSLLAAKCTISPGNPAYTKAEFYHQIHTSGAKALVTVPSLLPVLTKVCEEVGIPKERIFLFGDQAIGSIKPFYSLLENNSSIELPLKNVDSVNDVAFICFSSGTTGIAKGVMLTHRNFIAQMIQVTKFENGDTNQINDRILAFLPFFHIFGLTTLVIRAFYSLTPVVVMGKYDVEVFCRLVQKHKITIANIVPPVAVHLAKHPAVKNYDLSSLRIIGCGAAPLSREHIDALHKRIPVHVRQGYGMTETTAGCIYQIIGTSPPGSTGVLLSNMEAKLIDEDCNELGPDEAGELVIRGPQIMKGYLNNTIANSETFLEDGWMRTGDIAKYDQKTGEFYIIDRLKELIKYKGHQVAPAELEAVLMSHASIADCCVVGLYDSTQATEIPRAYVVLQGATEMSETLKGELHAFVNSSVAGHKKLRGGIYRVDKIPKSVSGKILRKEVREWIRLEQEQEYSSTKARL</sequence>
<evidence type="ECO:0000256" key="2">
    <source>
        <dbReference type="ARBA" id="ARBA00022598"/>
    </source>
</evidence>
<dbReference type="InterPro" id="IPR000873">
    <property type="entry name" value="AMP-dep_synth/lig_dom"/>
</dbReference>
<dbReference type="Proteomes" id="UP001448207">
    <property type="component" value="Unassembled WGS sequence"/>
</dbReference>
<dbReference type="Gene3D" id="3.40.50.980">
    <property type="match status" value="2"/>
</dbReference>
<comment type="similarity">
    <text evidence="1">Belongs to the ATP-dependent AMP-binding enzyme family.</text>
</comment>
<feature type="domain" description="AMP-binding enzyme C-terminal" evidence="5">
    <location>
        <begin position="446"/>
        <end position="526"/>
    </location>
</feature>
<keyword evidence="3" id="KW-0812">Transmembrane</keyword>
<dbReference type="PROSITE" id="PS00455">
    <property type="entry name" value="AMP_BINDING"/>
    <property type="match status" value="1"/>
</dbReference>
<evidence type="ECO:0000256" key="3">
    <source>
        <dbReference type="SAM" id="Phobius"/>
    </source>
</evidence>
<dbReference type="Pfam" id="PF00501">
    <property type="entry name" value="AMP-binding"/>
    <property type="match status" value="1"/>
</dbReference>
<reference evidence="6 7" key="1">
    <citation type="submission" date="2024-04" db="EMBL/GenBank/DDBJ databases">
        <title>Symmetric and asymmetric DNA N6-adenine methylation regulates different biological responses in Mucorales.</title>
        <authorList>
            <consortium name="Lawrence Berkeley National Laboratory"/>
            <person name="Lax C."/>
            <person name="Mondo S.J."/>
            <person name="Osorio-Concepcion M."/>
            <person name="Muszewska A."/>
            <person name="Corrochano-Luque M."/>
            <person name="Gutierrez G."/>
            <person name="Riley R."/>
            <person name="Lipzen A."/>
            <person name="Guo J."/>
            <person name="Hundley H."/>
            <person name="Amirebrahimi M."/>
            <person name="Ng V."/>
            <person name="Lorenzo-Gutierrez D."/>
            <person name="Binder U."/>
            <person name="Yang J."/>
            <person name="Song Y."/>
            <person name="Canovas D."/>
            <person name="Navarro E."/>
            <person name="Freitag M."/>
            <person name="Gabaldon T."/>
            <person name="Grigoriev I.V."/>
            <person name="Corrochano L.M."/>
            <person name="Nicolas F.E."/>
            <person name="Garre V."/>
        </authorList>
    </citation>
    <scope>NUCLEOTIDE SEQUENCE [LARGE SCALE GENOMIC DNA]</scope>
    <source>
        <strain evidence="6 7">L51</strain>
    </source>
</reference>